<geneLocation type="mitochondrion" evidence="1"/>
<gene>
    <name evidence="1" type="ORF">ABT39_MTgene4837</name>
</gene>
<organism evidence="1">
    <name type="scientific">Picea glauca</name>
    <name type="common">White spruce</name>
    <name type="synonym">Pinus glauca</name>
    <dbReference type="NCBI Taxonomy" id="3330"/>
    <lineage>
        <taxon>Eukaryota</taxon>
        <taxon>Viridiplantae</taxon>
        <taxon>Streptophyta</taxon>
        <taxon>Embryophyta</taxon>
        <taxon>Tracheophyta</taxon>
        <taxon>Spermatophyta</taxon>
        <taxon>Pinopsida</taxon>
        <taxon>Pinidae</taxon>
        <taxon>Conifers I</taxon>
        <taxon>Pinales</taxon>
        <taxon>Pinaceae</taxon>
        <taxon>Picea</taxon>
    </lineage>
</organism>
<proteinExistence type="predicted"/>
<protein>
    <submittedName>
        <fullName evidence="1">Uncharacterized protein</fullName>
    </submittedName>
</protein>
<name>A0A124GN65_PICGL</name>
<accession>A0A124GN65</accession>
<sequence length="65" mass="7497">MDNHYTFFCHVPDLYAPEPCTLYLNVPSLYSHQTQYNLYPDLSPYPTPKSIPHKVTSGAWIRGLP</sequence>
<keyword evidence="1" id="KW-0496">Mitochondrion</keyword>
<dbReference type="EMBL" id="LKAM01000006">
    <property type="protein sequence ID" value="KUM47843.1"/>
    <property type="molecule type" value="Genomic_DNA"/>
</dbReference>
<comment type="caution">
    <text evidence="1">The sequence shown here is derived from an EMBL/GenBank/DDBJ whole genome shotgun (WGS) entry which is preliminary data.</text>
</comment>
<reference evidence="1" key="1">
    <citation type="journal article" date="2015" name="Genome Biol. Evol.">
        <title>Organellar Genomes of White Spruce (Picea glauca): Assembly and Annotation.</title>
        <authorList>
            <person name="Jackman S.D."/>
            <person name="Warren R.L."/>
            <person name="Gibb E.A."/>
            <person name="Vandervalk B.P."/>
            <person name="Mohamadi H."/>
            <person name="Chu J."/>
            <person name="Raymond A."/>
            <person name="Pleasance S."/>
            <person name="Coope R."/>
            <person name="Wildung M.R."/>
            <person name="Ritland C.E."/>
            <person name="Bousquet J."/>
            <person name="Jones S.J."/>
            <person name="Bohlmann J."/>
            <person name="Birol I."/>
        </authorList>
    </citation>
    <scope>NUCLEOTIDE SEQUENCE [LARGE SCALE GENOMIC DNA]</scope>
    <source>
        <tissue evidence="1">Flushing bud</tissue>
    </source>
</reference>
<evidence type="ECO:0000313" key="1">
    <source>
        <dbReference type="EMBL" id="KUM47843.1"/>
    </source>
</evidence>
<dbReference type="AlphaFoldDB" id="A0A124GN65"/>